<organism evidence="1 2">
    <name type="scientific">Shewanella vesiculosa</name>
    <dbReference type="NCBI Taxonomy" id="518738"/>
    <lineage>
        <taxon>Bacteria</taxon>
        <taxon>Pseudomonadati</taxon>
        <taxon>Pseudomonadota</taxon>
        <taxon>Gammaproteobacteria</taxon>
        <taxon>Alteromonadales</taxon>
        <taxon>Shewanellaceae</taxon>
        <taxon>Shewanella</taxon>
    </lineage>
</organism>
<gene>
    <name evidence="1" type="ORF">ABHN84_19860</name>
</gene>
<evidence type="ECO:0008006" key="3">
    <source>
        <dbReference type="Google" id="ProtNLM"/>
    </source>
</evidence>
<dbReference type="EMBL" id="JBDPZN010000015">
    <property type="protein sequence ID" value="MEO3684521.1"/>
    <property type="molecule type" value="Genomic_DNA"/>
</dbReference>
<name>A0ABV0FYI4_9GAMM</name>
<reference evidence="1 2" key="1">
    <citation type="submission" date="2024-05" db="EMBL/GenBank/DDBJ databases">
        <title>Genome sequencing of Marine Estuary Bacteria, Shewanella vesiculosa and S. baltica, and Pseudomonas syringae.</title>
        <authorList>
            <person name="Gurung A."/>
            <person name="Maclea K.S."/>
        </authorList>
    </citation>
    <scope>NUCLEOTIDE SEQUENCE [LARGE SCALE GENOMIC DNA]</scope>
    <source>
        <strain evidence="1 2">1A</strain>
    </source>
</reference>
<dbReference type="RefSeq" id="WP_286957223.1">
    <property type="nucleotide sequence ID" value="NZ_JBDPZN010000015.1"/>
</dbReference>
<comment type="caution">
    <text evidence="1">The sequence shown here is derived from an EMBL/GenBank/DDBJ whole genome shotgun (WGS) entry which is preliminary data.</text>
</comment>
<dbReference type="Proteomes" id="UP001477278">
    <property type="component" value="Unassembled WGS sequence"/>
</dbReference>
<evidence type="ECO:0000313" key="2">
    <source>
        <dbReference type="Proteomes" id="UP001477278"/>
    </source>
</evidence>
<evidence type="ECO:0000313" key="1">
    <source>
        <dbReference type="EMBL" id="MEO3684521.1"/>
    </source>
</evidence>
<sequence length="175" mass="20931">MLLIRDFGVFTAKEYDRFRNGSSVLKEQLPAQPSVFYKNEWNGWNEFTGIEHKKEEVNIQEIQKIAIEMGIKTKEEWRMAVTTKQIDAPLFVSKVQGFSNWTQFLNTDKYRDFEELLSFTRSLGIKTQTDWRGWCRDNERPQDVPFDLHTHYKDSFLSLERPNNISFWRYIFVGE</sequence>
<protein>
    <recommendedName>
        <fullName evidence="3">Sulfatase-modifying factor enzyme domain-containing protein</fullName>
    </recommendedName>
</protein>
<proteinExistence type="predicted"/>
<accession>A0ABV0FYI4</accession>
<keyword evidence="2" id="KW-1185">Reference proteome</keyword>